<proteinExistence type="predicted"/>
<dbReference type="InterPro" id="IPR045526">
    <property type="entry name" value="DUF6471"/>
</dbReference>
<accession>A0A158L4Q8</accession>
<evidence type="ECO:0000259" key="1">
    <source>
        <dbReference type="Pfam" id="PF20075"/>
    </source>
</evidence>
<feature type="domain" description="DUF6471" evidence="1">
    <location>
        <begin position="85"/>
        <end position="149"/>
    </location>
</feature>
<evidence type="ECO:0000313" key="3">
    <source>
        <dbReference type="Proteomes" id="UP000055019"/>
    </source>
</evidence>
<dbReference type="AlphaFoldDB" id="A0A158L4Q8"/>
<dbReference type="RefSeq" id="WP_143749487.1">
    <property type="nucleotide sequence ID" value="NZ_FCOM02000125.1"/>
</dbReference>
<gene>
    <name evidence="2" type="ORF">AWB74_08515</name>
</gene>
<dbReference type="Pfam" id="PF20075">
    <property type="entry name" value="DUF6471"/>
    <property type="match status" value="2"/>
</dbReference>
<comment type="caution">
    <text evidence="2">The sequence shown here is derived from an EMBL/GenBank/DDBJ whole genome shotgun (WGS) entry which is preliminary data.</text>
</comment>
<evidence type="ECO:0000313" key="2">
    <source>
        <dbReference type="EMBL" id="SAL88338.1"/>
    </source>
</evidence>
<reference evidence="2" key="1">
    <citation type="submission" date="2016-01" db="EMBL/GenBank/DDBJ databases">
        <authorList>
            <person name="Peeters C."/>
        </authorList>
    </citation>
    <scope>NUCLEOTIDE SEQUENCE [LARGE SCALE GENOMIC DNA]</scope>
    <source>
        <strain evidence="2">LMG 29317</strain>
    </source>
</reference>
<dbReference type="Proteomes" id="UP000055019">
    <property type="component" value="Unassembled WGS sequence"/>
</dbReference>
<keyword evidence="3" id="KW-1185">Reference proteome</keyword>
<organism evidence="2 3">
    <name type="scientific">Caballeronia arvi</name>
    <dbReference type="NCBI Taxonomy" id="1777135"/>
    <lineage>
        <taxon>Bacteria</taxon>
        <taxon>Pseudomonadati</taxon>
        <taxon>Pseudomonadota</taxon>
        <taxon>Betaproteobacteria</taxon>
        <taxon>Burkholderiales</taxon>
        <taxon>Burkholderiaceae</taxon>
        <taxon>Caballeronia</taxon>
    </lineage>
</organism>
<dbReference type="EMBL" id="FCOM02000125">
    <property type="protein sequence ID" value="SAL88338.1"/>
    <property type="molecule type" value="Genomic_DNA"/>
</dbReference>
<sequence length="168" mass="18634">MSEADSPWARLACRIVRVAMARKECTYSSLVQFLASDGVEDTERSLVLRINRGSLRLSSWLHILTLMSATVPELWRSSLPARADWPGAARDVVLVELKEGGVTELSALTEQLARLGTTITEEALESHIMTGTISLALFLQLLFIVRSHSLERYVDFSDILKTADKAMA</sequence>
<protein>
    <recommendedName>
        <fullName evidence="1">DUF6471 domain-containing protein</fullName>
    </recommendedName>
</protein>
<feature type="domain" description="DUF6471" evidence="1">
    <location>
        <begin position="8"/>
        <end position="68"/>
    </location>
</feature>
<dbReference type="OrthoDB" id="9088384at2"/>
<name>A0A158L4Q8_9BURK</name>